<organism evidence="2 3">
    <name type="scientific">Daphnia magna</name>
    <dbReference type="NCBI Taxonomy" id="35525"/>
    <lineage>
        <taxon>Eukaryota</taxon>
        <taxon>Metazoa</taxon>
        <taxon>Ecdysozoa</taxon>
        <taxon>Arthropoda</taxon>
        <taxon>Crustacea</taxon>
        <taxon>Branchiopoda</taxon>
        <taxon>Diplostraca</taxon>
        <taxon>Cladocera</taxon>
        <taxon>Anomopoda</taxon>
        <taxon>Daphniidae</taxon>
        <taxon>Daphnia</taxon>
    </lineage>
</organism>
<dbReference type="AlphaFoldDB" id="A0A165A3Z0"/>
<gene>
    <name evidence="2" type="ORF">APZ42_016723</name>
</gene>
<reference evidence="2 3" key="1">
    <citation type="submission" date="2016-03" db="EMBL/GenBank/DDBJ databases">
        <title>EvidentialGene: Evidence-directed Construction of Genes on Genomes.</title>
        <authorList>
            <person name="Gilbert D.G."/>
            <person name="Choi J.-H."/>
            <person name="Mockaitis K."/>
            <person name="Colbourne J."/>
            <person name="Pfrender M."/>
        </authorList>
    </citation>
    <scope>NUCLEOTIDE SEQUENCE [LARGE SCALE GENOMIC DNA]</scope>
    <source>
        <strain evidence="2 3">Xinb3</strain>
        <tissue evidence="2">Complete organism</tissue>
    </source>
</reference>
<proteinExistence type="predicted"/>
<evidence type="ECO:0000313" key="2">
    <source>
        <dbReference type="EMBL" id="KZS17149.1"/>
    </source>
</evidence>
<dbReference type="Proteomes" id="UP000076858">
    <property type="component" value="Unassembled WGS sequence"/>
</dbReference>
<protein>
    <submittedName>
        <fullName evidence="2">Uncharacterized protein</fullName>
    </submittedName>
</protein>
<dbReference type="EMBL" id="LRGB01000642">
    <property type="protein sequence ID" value="KZS17149.1"/>
    <property type="molecule type" value="Genomic_DNA"/>
</dbReference>
<keyword evidence="1" id="KW-0812">Transmembrane</keyword>
<accession>A0A165A3Z0</accession>
<keyword evidence="1" id="KW-0472">Membrane</keyword>
<evidence type="ECO:0000313" key="3">
    <source>
        <dbReference type="Proteomes" id="UP000076858"/>
    </source>
</evidence>
<keyword evidence="3" id="KW-1185">Reference proteome</keyword>
<keyword evidence="1" id="KW-1133">Transmembrane helix</keyword>
<feature type="transmembrane region" description="Helical" evidence="1">
    <location>
        <begin position="6"/>
        <end position="25"/>
    </location>
</feature>
<evidence type="ECO:0000256" key="1">
    <source>
        <dbReference type="SAM" id="Phobius"/>
    </source>
</evidence>
<name>A0A165A3Z0_9CRUS</name>
<comment type="caution">
    <text evidence="2">The sequence shown here is derived from an EMBL/GenBank/DDBJ whole genome shotgun (WGS) entry which is preliminary data.</text>
</comment>
<sequence>MYRMISSAILSFSEMFFFVGFPIVSGKMKDQSRGRQRYETSIPYLIISKTKQNF</sequence>